<accession>A0AAV6QX07</accession>
<sequence>MTFRTFSFAANKRPRACRNIPNTPDRSNWQLHRVHVRPGSRCDPGAAAPVWTVCLTPGTREHCQQPHLSTRCHTTGQLGSISLLPVQVNNIAEAAAPAAAEDRVLIVNADHEKSRVKSLTRCAVT</sequence>
<dbReference type="Proteomes" id="UP000693946">
    <property type="component" value="Linkage Group LG3"/>
</dbReference>
<evidence type="ECO:0000313" key="1">
    <source>
        <dbReference type="EMBL" id="KAG7497819.1"/>
    </source>
</evidence>
<reference evidence="1 2" key="1">
    <citation type="journal article" date="2021" name="Sci. Rep.">
        <title>Chromosome anchoring in Senegalese sole (Solea senegalensis) reveals sex-associated markers and genome rearrangements in flatfish.</title>
        <authorList>
            <person name="Guerrero-Cozar I."/>
            <person name="Gomez-Garrido J."/>
            <person name="Berbel C."/>
            <person name="Martinez-Blanch J.F."/>
            <person name="Alioto T."/>
            <person name="Claros M.G."/>
            <person name="Gagnaire P.A."/>
            <person name="Manchado M."/>
        </authorList>
    </citation>
    <scope>NUCLEOTIDE SEQUENCE [LARGE SCALE GENOMIC DNA]</scope>
    <source>
        <strain evidence="1">Sse05_10M</strain>
    </source>
</reference>
<dbReference type="AlphaFoldDB" id="A0AAV6QX07"/>
<protein>
    <submittedName>
        <fullName evidence="1">Uncharacterized protein</fullName>
    </submittedName>
</protein>
<proteinExistence type="predicted"/>
<organism evidence="1 2">
    <name type="scientific">Solea senegalensis</name>
    <name type="common">Senegalese sole</name>
    <dbReference type="NCBI Taxonomy" id="28829"/>
    <lineage>
        <taxon>Eukaryota</taxon>
        <taxon>Metazoa</taxon>
        <taxon>Chordata</taxon>
        <taxon>Craniata</taxon>
        <taxon>Vertebrata</taxon>
        <taxon>Euteleostomi</taxon>
        <taxon>Actinopterygii</taxon>
        <taxon>Neopterygii</taxon>
        <taxon>Teleostei</taxon>
        <taxon>Neoteleostei</taxon>
        <taxon>Acanthomorphata</taxon>
        <taxon>Carangaria</taxon>
        <taxon>Pleuronectiformes</taxon>
        <taxon>Pleuronectoidei</taxon>
        <taxon>Soleidae</taxon>
        <taxon>Solea</taxon>
    </lineage>
</organism>
<keyword evidence="2" id="KW-1185">Reference proteome</keyword>
<evidence type="ECO:0000313" key="2">
    <source>
        <dbReference type="Proteomes" id="UP000693946"/>
    </source>
</evidence>
<gene>
    <name evidence="1" type="ORF">JOB18_044256</name>
</gene>
<comment type="caution">
    <text evidence="1">The sequence shown here is derived from an EMBL/GenBank/DDBJ whole genome shotgun (WGS) entry which is preliminary data.</text>
</comment>
<name>A0AAV6QX07_SOLSE</name>
<dbReference type="EMBL" id="JAGKHQ010000015">
    <property type="protein sequence ID" value="KAG7497819.1"/>
    <property type="molecule type" value="Genomic_DNA"/>
</dbReference>